<gene>
    <name evidence="1" type="ORF">O181_081455</name>
</gene>
<dbReference type="AlphaFoldDB" id="A0A9Q3FJ16"/>
<accession>A0A9Q3FJ16</accession>
<dbReference type="EMBL" id="AVOT02046429">
    <property type="protein sequence ID" value="MBW0541740.1"/>
    <property type="molecule type" value="Genomic_DNA"/>
</dbReference>
<organism evidence="1 2">
    <name type="scientific">Austropuccinia psidii MF-1</name>
    <dbReference type="NCBI Taxonomy" id="1389203"/>
    <lineage>
        <taxon>Eukaryota</taxon>
        <taxon>Fungi</taxon>
        <taxon>Dikarya</taxon>
        <taxon>Basidiomycota</taxon>
        <taxon>Pucciniomycotina</taxon>
        <taxon>Pucciniomycetes</taxon>
        <taxon>Pucciniales</taxon>
        <taxon>Sphaerophragmiaceae</taxon>
        <taxon>Austropuccinia</taxon>
    </lineage>
</organism>
<comment type="caution">
    <text evidence="1">The sequence shown here is derived from an EMBL/GenBank/DDBJ whole genome shotgun (WGS) entry which is preliminary data.</text>
</comment>
<name>A0A9Q3FJ16_9BASI</name>
<proteinExistence type="predicted"/>
<protein>
    <submittedName>
        <fullName evidence="1">Uncharacterized protein</fullName>
    </submittedName>
</protein>
<sequence>MSSKLTELTDSSPSAPPPSVLCGSGILSRLALPWLMASSGQTYDGTRQQRDVARWPNVGGPILVGGMPIYSSPAVQISRINTEGLVKRIRQIANSPPDPDAEDSDELVGEEVEVVDNPVGHQSSTSPSQPPAKRFQICLIPSTLRNFEPILSIIPTSLPPTPGLP</sequence>
<reference evidence="1" key="1">
    <citation type="submission" date="2021-03" db="EMBL/GenBank/DDBJ databases">
        <title>Draft genome sequence of rust myrtle Austropuccinia psidii MF-1, a brazilian biotype.</title>
        <authorList>
            <person name="Quecine M.C."/>
            <person name="Pachon D.M.R."/>
            <person name="Bonatelli M.L."/>
            <person name="Correr F.H."/>
            <person name="Franceschini L.M."/>
            <person name="Leite T.F."/>
            <person name="Margarido G.R.A."/>
            <person name="Almeida C.A."/>
            <person name="Ferrarezi J.A."/>
            <person name="Labate C.A."/>
        </authorList>
    </citation>
    <scope>NUCLEOTIDE SEQUENCE</scope>
    <source>
        <strain evidence="1">MF-1</strain>
    </source>
</reference>
<evidence type="ECO:0000313" key="2">
    <source>
        <dbReference type="Proteomes" id="UP000765509"/>
    </source>
</evidence>
<dbReference type="Proteomes" id="UP000765509">
    <property type="component" value="Unassembled WGS sequence"/>
</dbReference>
<evidence type="ECO:0000313" key="1">
    <source>
        <dbReference type="EMBL" id="MBW0541740.1"/>
    </source>
</evidence>
<keyword evidence="2" id="KW-1185">Reference proteome</keyword>